<keyword evidence="3" id="KW-1185">Reference proteome</keyword>
<sequence length="102" mass="10612">MSLIRNIARTALGSAVTGKTAGRGLLGAGIGLIATRIATRSLPGAAVVGGGLIAKYLWDRRREAQNDDEAFGEEDAEMGEARATGETDIADAASPERDERGR</sequence>
<evidence type="ECO:0000313" key="3">
    <source>
        <dbReference type="Proteomes" id="UP000564378"/>
    </source>
</evidence>
<dbReference type="RefSeq" id="WP_185799706.1">
    <property type="nucleotide sequence ID" value="NZ_JACJVJ010000001.1"/>
</dbReference>
<dbReference type="Proteomes" id="UP000564378">
    <property type="component" value="Unassembled WGS sequence"/>
</dbReference>
<dbReference type="EMBL" id="JACJVJ010000001">
    <property type="protein sequence ID" value="MBC2776423.1"/>
    <property type="molecule type" value="Genomic_DNA"/>
</dbReference>
<proteinExistence type="predicted"/>
<name>A0A842HV82_9SPHN</name>
<protein>
    <submittedName>
        <fullName evidence="2">Uncharacterized protein</fullName>
    </submittedName>
</protein>
<feature type="compositionally biased region" description="Acidic residues" evidence="1">
    <location>
        <begin position="67"/>
        <end position="78"/>
    </location>
</feature>
<comment type="caution">
    <text evidence="2">The sequence shown here is derived from an EMBL/GenBank/DDBJ whole genome shotgun (WGS) entry which is preliminary data.</text>
</comment>
<dbReference type="AlphaFoldDB" id="A0A842HV82"/>
<evidence type="ECO:0000313" key="2">
    <source>
        <dbReference type="EMBL" id="MBC2776423.1"/>
    </source>
</evidence>
<evidence type="ECO:0000256" key="1">
    <source>
        <dbReference type="SAM" id="MobiDB-lite"/>
    </source>
</evidence>
<gene>
    <name evidence="2" type="ORF">H6P80_02195</name>
</gene>
<accession>A0A842HV82</accession>
<feature type="region of interest" description="Disordered" evidence="1">
    <location>
        <begin position="67"/>
        <end position="102"/>
    </location>
</feature>
<organism evidence="2 3">
    <name type="scientific">Parasphingopyxis marina</name>
    <dbReference type="NCBI Taxonomy" id="2761622"/>
    <lineage>
        <taxon>Bacteria</taxon>
        <taxon>Pseudomonadati</taxon>
        <taxon>Pseudomonadota</taxon>
        <taxon>Alphaproteobacteria</taxon>
        <taxon>Sphingomonadales</taxon>
        <taxon>Sphingomonadaceae</taxon>
        <taxon>Parasphingopyxis</taxon>
    </lineage>
</organism>
<reference evidence="2 3" key="1">
    <citation type="submission" date="2020-08" db="EMBL/GenBank/DDBJ databases">
        <title>Draft genome sequence of Parasphingopyxis sp. GrpM-11.</title>
        <authorList>
            <person name="Oh J."/>
            <person name="Roh D.-H."/>
        </authorList>
    </citation>
    <scope>NUCLEOTIDE SEQUENCE [LARGE SCALE GENOMIC DNA]</scope>
    <source>
        <strain evidence="2 3">GrpM-11</strain>
    </source>
</reference>